<dbReference type="InterPro" id="IPR036291">
    <property type="entry name" value="NAD(P)-bd_dom_sf"/>
</dbReference>
<proteinExistence type="predicted"/>
<evidence type="ECO:0008006" key="2">
    <source>
        <dbReference type="Google" id="ProtNLM"/>
    </source>
</evidence>
<protein>
    <recommendedName>
        <fullName evidence="2">NAD(P)-binding domain-containing protein</fullName>
    </recommendedName>
</protein>
<dbReference type="Gene3D" id="3.40.50.720">
    <property type="entry name" value="NAD(P)-binding Rossmann-like Domain"/>
    <property type="match status" value="1"/>
</dbReference>
<dbReference type="EMBL" id="UINC01082478">
    <property type="protein sequence ID" value="SVC27279.1"/>
    <property type="molecule type" value="Genomic_DNA"/>
</dbReference>
<gene>
    <name evidence="1" type="ORF">METZ01_LOCUS280133</name>
</gene>
<accession>A0A382KSK7</accession>
<reference evidence="1" key="1">
    <citation type="submission" date="2018-05" db="EMBL/GenBank/DDBJ databases">
        <authorList>
            <person name="Lanie J.A."/>
            <person name="Ng W.-L."/>
            <person name="Kazmierczak K.M."/>
            <person name="Andrzejewski T.M."/>
            <person name="Davidsen T.M."/>
            <person name="Wayne K.J."/>
            <person name="Tettelin H."/>
            <person name="Glass J.I."/>
            <person name="Rusch D."/>
            <person name="Podicherti R."/>
            <person name="Tsui H.-C.T."/>
            <person name="Winkler M.E."/>
        </authorList>
    </citation>
    <scope>NUCLEOTIDE SEQUENCE</scope>
</reference>
<dbReference type="AlphaFoldDB" id="A0A382KSK7"/>
<evidence type="ECO:0000313" key="1">
    <source>
        <dbReference type="EMBL" id="SVC27279.1"/>
    </source>
</evidence>
<sequence length="94" mass="10883">MYFSAVENIDKAKGKVFNIGGTMENSLSLIELFALLEREMGIEMQYKQLPWRESDQKVFVADISKVTKKLGWRPEVDKILGIKKIIDWIYSLAK</sequence>
<name>A0A382KSK7_9ZZZZ</name>
<dbReference type="SUPFAM" id="SSF51735">
    <property type="entry name" value="NAD(P)-binding Rossmann-fold domains"/>
    <property type="match status" value="1"/>
</dbReference>
<organism evidence="1">
    <name type="scientific">marine metagenome</name>
    <dbReference type="NCBI Taxonomy" id="408172"/>
    <lineage>
        <taxon>unclassified sequences</taxon>
        <taxon>metagenomes</taxon>
        <taxon>ecological metagenomes</taxon>
    </lineage>
</organism>